<dbReference type="InterPro" id="IPR016181">
    <property type="entry name" value="Acyl_CoA_acyltransferase"/>
</dbReference>
<dbReference type="PROSITE" id="PS51186">
    <property type="entry name" value="GNAT"/>
    <property type="match status" value="1"/>
</dbReference>
<protein>
    <submittedName>
        <fullName evidence="4">GNAT family N-acetyltransferase</fullName>
    </submittedName>
</protein>
<evidence type="ECO:0000313" key="5">
    <source>
        <dbReference type="Proteomes" id="UP000298763"/>
    </source>
</evidence>
<dbReference type="CDD" id="cd04301">
    <property type="entry name" value="NAT_SF"/>
    <property type="match status" value="1"/>
</dbReference>
<dbReference type="InterPro" id="IPR000182">
    <property type="entry name" value="GNAT_dom"/>
</dbReference>
<keyword evidence="2" id="KW-0012">Acyltransferase</keyword>
<dbReference type="Gene3D" id="3.40.630.30">
    <property type="match status" value="1"/>
</dbReference>
<evidence type="ECO:0000256" key="2">
    <source>
        <dbReference type="ARBA" id="ARBA00023315"/>
    </source>
</evidence>
<dbReference type="PANTHER" id="PTHR43800:SF1">
    <property type="entry name" value="PEPTIDYL-LYSINE N-ACETYLTRANSFERASE YJAB"/>
    <property type="match status" value="1"/>
</dbReference>
<dbReference type="Pfam" id="PF00583">
    <property type="entry name" value="Acetyltransf_1"/>
    <property type="match status" value="1"/>
</dbReference>
<name>A0ABX5USN3_9BURK</name>
<gene>
    <name evidence="4" type="ORF">FCL38_30560</name>
</gene>
<dbReference type="SUPFAM" id="SSF55729">
    <property type="entry name" value="Acyl-CoA N-acyltransferases (Nat)"/>
    <property type="match status" value="1"/>
</dbReference>
<keyword evidence="5" id="KW-1185">Reference proteome</keyword>
<dbReference type="Proteomes" id="UP000298763">
    <property type="component" value="Chromosome"/>
</dbReference>
<dbReference type="EMBL" id="CP040017">
    <property type="protein sequence ID" value="QCP14275.1"/>
    <property type="molecule type" value="Genomic_DNA"/>
</dbReference>
<organism evidence="4 5">
    <name type="scientific">Pseudoduganella umbonata</name>
    <dbReference type="NCBI Taxonomy" id="864828"/>
    <lineage>
        <taxon>Bacteria</taxon>
        <taxon>Pseudomonadati</taxon>
        <taxon>Pseudomonadota</taxon>
        <taxon>Betaproteobacteria</taxon>
        <taxon>Burkholderiales</taxon>
        <taxon>Oxalobacteraceae</taxon>
        <taxon>Telluria group</taxon>
        <taxon>Pseudoduganella</taxon>
    </lineage>
</organism>
<dbReference type="PANTHER" id="PTHR43800">
    <property type="entry name" value="PEPTIDYL-LYSINE N-ACETYLTRANSFERASE YJAB"/>
    <property type="match status" value="1"/>
</dbReference>
<proteinExistence type="predicted"/>
<evidence type="ECO:0000313" key="4">
    <source>
        <dbReference type="EMBL" id="QCP14275.1"/>
    </source>
</evidence>
<evidence type="ECO:0000256" key="1">
    <source>
        <dbReference type="ARBA" id="ARBA00022679"/>
    </source>
</evidence>
<sequence>MGMHGWREHDETGYRRYLQAATASPGTAMTVRRYASSDFPAVCRIYADARRAELQFEDGSFDITPLDQDPVLRAAFEESTVFVFENTDVVGFAALHETQLRALFVRSDARGTGVGTALLRRVLDHSPDLMLNVAKSNAMARRFYERHGFDVAGTLVKQYGDRDVEYVRMACARHLKPGEADAAGVQQ</sequence>
<feature type="domain" description="N-acetyltransferase" evidence="3">
    <location>
        <begin position="29"/>
        <end position="171"/>
    </location>
</feature>
<evidence type="ECO:0000259" key="3">
    <source>
        <dbReference type="PROSITE" id="PS51186"/>
    </source>
</evidence>
<reference evidence="4 5" key="1">
    <citation type="submission" date="2019-05" db="EMBL/GenBank/DDBJ databases">
        <title>Draft Genome Sequences of Six Type Strains of the Genus Massilia.</title>
        <authorList>
            <person name="Miess H."/>
            <person name="Frediansyhah A."/>
            <person name="Gross H."/>
        </authorList>
    </citation>
    <scope>NUCLEOTIDE SEQUENCE [LARGE SCALE GENOMIC DNA]</scope>
    <source>
        <strain evidence="4 5">DSMZ 26121</strain>
    </source>
</reference>
<accession>A0ABX5USN3</accession>
<keyword evidence="1" id="KW-0808">Transferase</keyword>